<dbReference type="RefSeq" id="YP_010001174.1">
    <property type="nucleotide sequence ID" value="NC_053173.1"/>
</dbReference>
<reference evidence="3 4" key="1">
    <citation type="submission" date="2019-07" db="EMBL/GenBank/DDBJ databases">
        <authorList>
            <person name="Stoner T.H."/>
            <person name="Garlena R.A."/>
            <person name="Russell D.A."/>
            <person name="Pope W.H."/>
            <person name="Jacobs-Sera D."/>
            <person name="Hatfull G.F."/>
        </authorList>
    </citation>
    <scope>NUCLEOTIDE SEQUENCE [LARGE SCALE GENOMIC DNA]</scope>
</reference>
<organism evidence="3 4">
    <name type="scientific">Gordonia phage Toast</name>
    <dbReference type="NCBI Taxonomy" id="2599852"/>
    <lineage>
        <taxon>Viruses</taxon>
        <taxon>Duplodnaviria</taxon>
        <taxon>Heunggongvirae</taxon>
        <taxon>Uroviricota</taxon>
        <taxon>Caudoviricetes</taxon>
        <taxon>Fairfaxidumvirus</taxon>
        <taxon>Fairfaxidumvirus toast</taxon>
    </lineage>
</organism>
<dbReference type="InterPro" id="IPR050639">
    <property type="entry name" value="SSR_resolvase"/>
</dbReference>
<dbReference type="GeneID" id="62974340"/>
<dbReference type="InterPro" id="IPR006119">
    <property type="entry name" value="Resolv_N"/>
</dbReference>
<gene>
    <name evidence="3" type="primary">37</name>
    <name evidence="3" type="ORF">PBI_TOAST_37</name>
</gene>
<feature type="domain" description="Resolvase/invertase-type recombinase catalytic" evidence="1">
    <location>
        <begin position="19"/>
        <end position="166"/>
    </location>
</feature>
<dbReference type="EMBL" id="MN234161">
    <property type="protein sequence ID" value="QFG08098.1"/>
    <property type="molecule type" value="Genomic_DNA"/>
</dbReference>
<sequence length="480" mass="53467">MLRFHLKLSDRDCTVQLVRAIIYCRVSSDPNLRERSVQEQESECRAVAFANGWDVGEVLVDNDRGASRYSRGDRPAYRRLAEILQPGDVLVTWEASRAQRDLGAYLQLRTLCEQRGVPWSYAGKTHDLTRGDDRFTTGLDALLSEKEVEQTRERVLRSVRANAAAGRPHGKLAYGYMIVRDPHTGQSLDRVPNPDTAPIVREAVQRVLNGEALYAVCHDFNARGIPGPRPRRDGTPAKWIPVTLRKILESPTYAGLRWSNGEVIGQATWEPLVTMEEHERLKAMFADPHRLTHRGSEPQWLLAGIARCGVCGATVKRIKSRGNQTYTCRDGFCAARLVTTVDDYVTEAVMRRLEGQDLVGQIDSDNAEYATAIDAVRALRQRLDSFTDAAAEGEVTPAALARIEAKLLPQIERAEGRVRALAHSPAVAKIAGAGARERWDALAVRDRRDLVRALVDVQIFRVGKGRRNVPIGEGIGLTWL</sequence>
<dbReference type="Pfam" id="PF07508">
    <property type="entry name" value="Recombinase"/>
    <property type="match status" value="1"/>
</dbReference>
<feature type="domain" description="Recombinase" evidence="2">
    <location>
        <begin position="173"/>
        <end position="291"/>
    </location>
</feature>
<evidence type="ECO:0000313" key="4">
    <source>
        <dbReference type="Proteomes" id="UP000326855"/>
    </source>
</evidence>
<dbReference type="Proteomes" id="UP000326855">
    <property type="component" value="Segment"/>
</dbReference>
<proteinExistence type="predicted"/>
<evidence type="ECO:0000313" key="3">
    <source>
        <dbReference type="EMBL" id="QFG08098.1"/>
    </source>
</evidence>
<dbReference type="PANTHER" id="PTHR30461">
    <property type="entry name" value="DNA-INVERTASE FROM LAMBDOID PROPHAGE"/>
    <property type="match status" value="1"/>
</dbReference>
<dbReference type="Pfam" id="PF00239">
    <property type="entry name" value="Resolvase"/>
    <property type="match status" value="1"/>
</dbReference>
<dbReference type="SUPFAM" id="SSF53041">
    <property type="entry name" value="Resolvase-like"/>
    <property type="match status" value="1"/>
</dbReference>
<dbReference type="PANTHER" id="PTHR30461:SF23">
    <property type="entry name" value="DNA RECOMBINASE-RELATED"/>
    <property type="match status" value="1"/>
</dbReference>
<evidence type="ECO:0000259" key="2">
    <source>
        <dbReference type="PROSITE" id="PS51737"/>
    </source>
</evidence>
<dbReference type="KEGG" id="vg:62974340"/>
<dbReference type="Gene3D" id="3.40.50.1390">
    <property type="entry name" value="Resolvase, N-terminal catalytic domain"/>
    <property type="match status" value="1"/>
</dbReference>
<dbReference type="Gene3D" id="3.90.1750.20">
    <property type="entry name" value="Putative Large Serine Recombinase, Chain B, Domain 2"/>
    <property type="match status" value="1"/>
</dbReference>
<dbReference type="InterPro" id="IPR036162">
    <property type="entry name" value="Resolvase-like_N_sf"/>
</dbReference>
<dbReference type="SMART" id="SM00857">
    <property type="entry name" value="Resolvase"/>
    <property type="match status" value="1"/>
</dbReference>
<dbReference type="PROSITE" id="PS51736">
    <property type="entry name" value="RECOMBINASES_3"/>
    <property type="match status" value="1"/>
</dbReference>
<name>A0A5J6TCI5_9CAUD</name>
<evidence type="ECO:0000259" key="1">
    <source>
        <dbReference type="PROSITE" id="PS51736"/>
    </source>
</evidence>
<dbReference type="InterPro" id="IPR038109">
    <property type="entry name" value="DNA_bind_recomb_sf"/>
</dbReference>
<dbReference type="InterPro" id="IPR011109">
    <property type="entry name" value="DNA_bind_recombinase_dom"/>
</dbReference>
<protein>
    <submittedName>
        <fullName evidence="3">Serine integrase</fullName>
    </submittedName>
</protein>
<accession>A0A5J6TCI5</accession>
<dbReference type="CDD" id="cd00338">
    <property type="entry name" value="Ser_Recombinase"/>
    <property type="match status" value="1"/>
</dbReference>
<dbReference type="GO" id="GO:0003677">
    <property type="term" value="F:DNA binding"/>
    <property type="evidence" value="ECO:0007669"/>
    <property type="project" value="InterPro"/>
</dbReference>
<dbReference type="GO" id="GO:0000150">
    <property type="term" value="F:DNA strand exchange activity"/>
    <property type="evidence" value="ECO:0007669"/>
    <property type="project" value="InterPro"/>
</dbReference>
<dbReference type="PROSITE" id="PS51737">
    <property type="entry name" value="RECOMBINASE_DNA_BIND"/>
    <property type="match status" value="1"/>
</dbReference>
<keyword evidence="4" id="KW-1185">Reference proteome</keyword>